<accession>A0A1S7S057</accession>
<protein>
    <submittedName>
        <fullName evidence="2">Uncharacterized protein</fullName>
    </submittedName>
</protein>
<organism evidence="2 3">
    <name type="scientific">Agrobacterium deltaense Zutra 3/1</name>
    <dbReference type="NCBI Taxonomy" id="1183427"/>
    <lineage>
        <taxon>Bacteria</taxon>
        <taxon>Pseudomonadati</taxon>
        <taxon>Pseudomonadota</taxon>
        <taxon>Alphaproteobacteria</taxon>
        <taxon>Hyphomicrobiales</taxon>
        <taxon>Rhizobiaceae</taxon>
        <taxon>Rhizobium/Agrobacterium group</taxon>
        <taxon>Agrobacterium</taxon>
    </lineage>
</organism>
<gene>
    <name evidence="2" type="ORF">AGR7C_Lc80236</name>
</gene>
<reference evidence="2 3" key="1">
    <citation type="submission" date="2016-01" db="EMBL/GenBank/DDBJ databases">
        <authorList>
            <person name="Oliw E.H."/>
        </authorList>
    </citation>
    <scope>NUCLEOTIDE SEQUENCE [LARGE SCALE GENOMIC DNA]</scope>
    <source>
        <strain evidence="2 3">Zutra 3-1</strain>
    </source>
</reference>
<sequence length="57" mass="5683">MSIDIVTPVVRNAGVMVLRACLFDPGAKRESGAPTIGKTGAAPATVSGEPLSNTSLG</sequence>
<proteinExistence type="predicted"/>
<dbReference type="AlphaFoldDB" id="A0A1S7S057"/>
<feature type="region of interest" description="Disordered" evidence="1">
    <location>
        <begin position="26"/>
        <end position="57"/>
    </location>
</feature>
<evidence type="ECO:0000313" key="3">
    <source>
        <dbReference type="Proteomes" id="UP000191987"/>
    </source>
</evidence>
<dbReference type="EMBL" id="FBWG01000047">
    <property type="protein sequence ID" value="CUX60468.1"/>
    <property type="molecule type" value="Genomic_DNA"/>
</dbReference>
<dbReference type="Proteomes" id="UP000191987">
    <property type="component" value="Unassembled WGS sequence"/>
</dbReference>
<name>A0A1S7S057_9HYPH</name>
<evidence type="ECO:0000313" key="2">
    <source>
        <dbReference type="EMBL" id="CUX60468.1"/>
    </source>
</evidence>
<evidence type="ECO:0000256" key="1">
    <source>
        <dbReference type="SAM" id="MobiDB-lite"/>
    </source>
</evidence>